<dbReference type="PANTHER" id="PTHR23257:SF958">
    <property type="entry name" value="SERINE_THREONINE-PROTEIN KINASE WNK4"/>
    <property type="match status" value="1"/>
</dbReference>
<dbReference type="GO" id="GO:0005737">
    <property type="term" value="C:cytoplasm"/>
    <property type="evidence" value="ECO:0007669"/>
    <property type="project" value="TreeGrafter"/>
</dbReference>
<dbReference type="Gene3D" id="1.10.510.10">
    <property type="entry name" value="Transferase(Phosphotransferase) domain 1"/>
    <property type="match status" value="1"/>
</dbReference>
<dbReference type="PANTHER" id="PTHR23257">
    <property type="entry name" value="SERINE-THREONINE PROTEIN KINASE"/>
    <property type="match status" value="1"/>
</dbReference>
<dbReference type="AlphaFoldDB" id="A0A7S2P623"/>
<feature type="compositionally biased region" description="Low complexity" evidence="3">
    <location>
        <begin position="72"/>
        <end position="84"/>
    </location>
</feature>
<protein>
    <recommendedName>
        <fullName evidence="4">Protein kinase domain-containing protein</fullName>
    </recommendedName>
</protein>
<proteinExistence type="predicted"/>
<dbReference type="GO" id="GO:0004672">
    <property type="term" value="F:protein kinase activity"/>
    <property type="evidence" value="ECO:0007669"/>
    <property type="project" value="InterPro"/>
</dbReference>
<dbReference type="GO" id="GO:0007165">
    <property type="term" value="P:signal transduction"/>
    <property type="evidence" value="ECO:0007669"/>
    <property type="project" value="TreeGrafter"/>
</dbReference>
<dbReference type="InterPro" id="IPR000719">
    <property type="entry name" value="Prot_kinase_dom"/>
</dbReference>
<keyword evidence="2" id="KW-0479">Metal-binding</keyword>
<dbReference type="Pfam" id="PF07714">
    <property type="entry name" value="PK_Tyr_Ser-Thr"/>
    <property type="match status" value="1"/>
</dbReference>
<evidence type="ECO:0000256" key="3">
    <source>
        <dbReference type="SAM" id="MobiDB-lite"/>
    </source>
</evidence>
<feature type="region of interest" description="Disordered" evidence="3">
    <location>
        <begin position="48"/>
        <end position="108"/>
    </location>
</feature>
<dbReference type="InterPro" id="IPR011009">
    <property type="entry name" value="Kinase-like_dom_sf"/>
</dbReference>
<dbReference type="PROSITE" id="PS50011">
    <property type="entry name" value="PROTEIN_KINASE_DOM"/>
    <property type="match status" value="1"/>
</dbReference>
<feature type="binding site" evidence="2">
    <location>
        <position position="277"/>
    </location>
    <ligand>
        <name>Mg(2+)</name>
        <dbReference type="ChEBI" id="CHEBI:18420"/>
    </ligand>
</feature>
<feature type="domain" description="Protein kinase" evidence="4">
    <location>
        <begin position="20"/>
        <end position="403"/>
    </location>
</feature>
<evidence type="ECO:0000313" key="5">
    <source>
        <dbReference type="EMBL" id="CAD9578288.1"/>
    </source>
</evidence>
<name>A0A7S2P623_9STRA</name>
<reference evidence="5" key="1">
    <citation type="submission" date="2021-01" db="EMBL/GenBank/DDBJ databases">
        <authorList>
            <person name="Corre E."/>
            <person name="Pelletier E."/>
            <person name="Niang G."/>
            <person name="Scheremetjew M."/>
            <person name="Finn R."/>
            <person name="Kale V."/>
            <person name="Holt S."/>
            <person name="Cochrane G."/>
            <person name="Meng A."/>
            <person name="Brown T."/>
            <person name="Cohen L."/>
        </authorList>
    </citation>
    <scope>NUCLEOTIDE SEQUENCE</scope>
    <source>
        <strain evidence="5">B650</strain>
    </source>
</reference>
<sequence>MSFFDTHPPNQLPKFKAKELTKGEILGVGEFGVVHQIKSIQLVYGEGDGSKQKLNGRSSKLSTDGEVDTRSRTSSSSTLSSLAAELEEEAGHPDRISPSEGTMPDVEQEAEYVEEEARERIERRHLRRGKARYAIKTLRAGTIMKYRQGGWDLDALAVEARFLAVVEHPNIIKMRGTSDLDPMDSKFFIILDRLYGTLREKMNDEWLDLMKNSKKKLFRRDDADKEAKRNSCWLERLIAAYDLSSALRYLHSHQIIYRDLKPENIGFDVRGDVKLFDFGLAKELLDSDHVGDGLYSLEKSPVGSRRYMAPEVALVQPYNAKADVYSFGILLWEICSLEIPFDGYSVEKHSKLVVNKNQRPKIKKGWPKCATMIMQRCWSPDIFSRPDISQIAELLKREADMFAGNNENLLDRSQHMMNLSNKSMGIN</sequence>
<feature type="compositionally biased region" description="Polar residues" evidence="3">
    <location>
        <begin position="52"/>
        <end position="62"/>
    </location>
</feature>
<evidence type="ECO:0000256" key="1">
    <source>
        <dbReference type="PIRSR" id="PIRSR000615-1"/>
    </source>
</evidence>
<dbReference type="InterPro" id="IPR050167">
    <property type="entry name" value="Ser_Thr_protein_kinase"/>
</dbReference>
<dbReference type="GO" id="GO:0005524">
    <property type="term" value="F:ATP binding"/>
    <property type="evidence" value="ECO:0007669"/>
    <property type="project" value="InterPro"/>
</dbReference>
<accession>A0A7S2P623</accession>
<feature type="active site" description="Proton acceptor" evidence="1">
    <location>
        <position position="259"/>
    </location>
</feature>
<gene>
    <name evidence="5" type="ORF">LDAN0321_LOCUS9561</name>
</gene>
<organism evidence="5">
    <name type="scientific">Leptocylindrus danicus</name>
    <dbReference type="NCBI Taxonomy" id="163516"/>
    <lineage>
        <taxon>Eukaryota</taxon>
        <taxon>Sar</taxon>
        <taxon>Stramenopiles</taxon>
        <taxon>Ochrophyta</taxon>
        <taxon>Bacillariophyta</taxon>
        <taxon>Coscinodiscophyceae</taxon>
        <taxon>Chaetocerotophycidae</taxon>
        <taxon>Leptocylindrales</taxon>
        <taxon>Leptocylindraceae</taxon>
        <taxon>Leptocylindrus</taxon>
    </lineage>
</organism>
<evidence type="ECO:0000259" key="4">
    <source>
        <dbReference type="PROSITE" id="PS50011"/>
    </source>
</evidence>
<evidence type="ECO:0000256" key="2">
    <source>
        <dbReference type="PIRSR" id="PIRSR000615-3"/>
    </source>
</evidence>
<dbReference type="EMBL" id="HBGY01014755">
    <property type="protein sequence ID" value="CAD9578288.1"/>
    <property type="molecule type" value="Transcribed_RNA"/>
</dbReference>
<feature type="binding site" evidence="2">
    <location>
        <position position="264"/>
    </location>
    <ligand>
        <name>Mg(2+)</name>
        <dbReference type="ChEBI" id="CHEBI:18420"/>
    </ligand>
</feature>
<keyword evidence="2" id="KW-0460">Magnesium</keyword>
<dbReference type="InterPro" id="IPR001245">
    <property type="entry name" value="Ser-Thr/Tyr_kinase_cat_dom"/>
</dbReference>
<dbReference type="GO" id="GO:0046872">
    <property type="term" value="F:metal ion binding"/>
    <property type="evidence" value="ECO:0007669"/>
    <property type="project" value="UniProtKB-KW"/>
</dbReference>
<dbReference type="SMART" id="SM00220">
    <property type="entry name" value="S_TKc"/>
    <property type="match status" value="1"/>
</dbReference>
<dbReference type="SUPFAM" id="SSF56112">
    <property type="entry name" value="Protein kinase-like (PK-like)"/>
    <property type="match status" value="1"/>
</dbReference>